<organism evidence="2 3">
    <name type="scientific">Mycena pura</name>
    <dbReference type="NCBI Taxonomy" id="153505"/>
    <lineage>
        <taxon>Eukaryota</taxon>
        <taxon>Fungi</taxon>
        <taxon>Dikarya</taxon>
        <taxon>Basidiomycota</taxon>
        <taxon>Agaricomycotina</taxon>
        <taxon>Agaricomycetes</taxon>
        <taxon>Agaricomycetidae</taxon>
        <taxon>Agaricales</taxon>
        <taxon>Marasmiineae</taxon>
        <taxon>Mycenaceae</taxon>
        <taxon>Mycena</taxon>
    </lineage>
</organism>
<dbReference type="Gene3D" id="1.20.930.20">
    <property type="entry name" value="Adaptor protein Cbl, N-terminal domain"/>
    <property type="match status" value="1"/>
</dbReference>
<dbReference type="EMBL" id="JARJCW010000001">
    <property type="protein sequence ID" value="KAJ7230061.1"/>
    <property type="molecule type" value="Genomic_DNA"/>
</dbReference>
<dbReference type="Proteomes" id="UP001219525">
    <property type="component" value="Unassembled WGS sequence"/>
</dbReference>
<reference evidence="2" key="1">
    <citation type="submission" date="2023-03" db="EMBL/GenBank/DDBJ databases">
        <title>Massive genome expansion in bonnet fungi (Mycena s.s.) driven by repeated elements and novel gene families across ecological guilds.</title>
        <authorList>
            <consortium name="Lawrence Berkeley National Laboratory"/>
            <person name="Harder C.B."/>
            <person name="Miyauchi S."/>
            <person name="Viragh M."/>
            <person name="Kuo A."/>
            <person name="Thoen E."/>
            <person name="Andreopoulos B."/>
            <person name="Lu D."/>
            <person name="Skrede I."/>
            <person name="Drula E."/>
            <person name="Henrissat B."/>
            <person name="Morin E."/>
            <person name="Kohler A."/>
            <person name="Barry K."/>
            <person name="LaButti K."/>
            <person name="Morin E."/>
            <person name="Salamov A."/>
            <person name="Lipzen A."/>
            <person name="Mereny Z."/>
            <person name="Hegedus B."/>
            <person name="Baldrian P."/>
            <person name="Stursova M."/>
            <person name="Weitz H."/>
            <person name="Taylor A."/>
            <person name="Grigoriev I.V."/>
            <person name="Nagy L.G."/>
            <person name="Martin F."/>
            <person name="Kauserud H."/>
        </authorList>
    </citation>
    <scope>NUCLEOTIDE SEQUENCE</scope>
    <source>
        <strain evidence="2">9144</strain>
    </source>
</reference>
<feature type="region of interest" description="Disordered" evidence="1">
    <location>
        <begin position="1"/>
        <end position="21"/>
    </location>
</feature>
<name>A0AAD7E650_9AGAR</name>
<dbReference type="InterPro" id="IPR059179">
    <property type="entry name" value="MLKL-like_MCAfunc"/>
</dbReference>
<evidence type="ECO:0000313" key="2">
    <source>
        <dbReference type="EMBL" id="KAJ7230061.1"/>
    </source>
</evidence>
<evidence type="ECO:0000256" key="1">
    <source>
        <dbReference type="SAM" id="MobiDB-lite"/>
    </source>
</evidence>
<keyword evidence="3" id="KW-1185">Reference proteome</keyword>
<sequence length="192" mass="21031">MSTSTPTAVPSDPVQKKTPQASKSLCSTSDWVGTSLLMARAFAAGGECLPFPYVKGVFVVFVTVLETVAKIKKNREDLKELCGDILDIMKIIRDQISAHGAAAATKFEGLCEDLESCLKHVLDAVQLLQRAPRGIRERLKEVIKLPSITEKISGYRNRLQTLHSNFVLLATIDTNFHVQKLTAVPSSRISGH</sequence>
<protein>
    <submittedName>
        <fullName evidence="2">Uncharacterized protein</fullName>
    </submittedName>
</protein>
<proteinExistence type="predicted"/>
<dbReference type="InterPro" id="IPR036537">
    <property type="entry name" value="Adaptor_Cbl_N_dom_sf"/>
</dbReference>
<gene>
    <name evidence="2" type="ORF">GGX14DRAFT_553553</name>
</gene>
<accession>A0AAD7E650</accession>
<dbReference type="AlphaFoldDB" id="A0AAD7E650"/>
<dbReference type="CDD" id="cd21037">
    <property type="entry name" value="MLKL_NTD"/>
    <property type="match status" value="1"/>
</dbReference>
<dbReference type="GO" id="GO:0007166">
    <property type="term" value="P:cell surface receptor signaling pathway"/>
    <property type="evidence" value="ECO:0007669"/>
    <property type="project" value="InterPro"/>
</dbReference>
<evidence type="ECO:0000313" key="3">
    <source>
        <dbReference type="Proteomes" id="UP001219525"/>
    </source>
</evidence>
<comment type="caution">
    <text evidence="2">The sequence shown here is derived from an EMBL/GenBank/DDBJ whole genome shotgun (WGS) entry which is preliminary data.</text>
</comment>